<comment type="caution">
    <text evidence="3">The sequence shown here is derived from an EMBL/GenBank/DDBJ whole genome shotgun (WGS) entry which is preliminary data.</text>
</comment>
<reference evidence="3" key="1">
    <citation type="submission" date="2021-05" db="EMBL/GenBank/DDBJ databases">
        <authorList>
            <person name="Khan N."/>
        </authorList>
    </citation>
    <scope>NUCLEOTIDE SEQUENCE</scope>
</reference>
<dbReference type="EMBL" id="CAJSTJ010000044">
    <property type="protein sequence ID" value="CAG7555134.1"/>
    <property type="molecule type" value="Genomic_DNA"/>
</dbReference>
<evidence type="ECO:0000313" key="3">
    <source>
        <dbReference type="EMBL" id="CAG7555134.1"/>
    </source>
</evidence>
<organism evidence="3 4">
    <name type="scientific">Fusarium equiseti</name>
    <name type="common">Fusarium scirpi</name>
    <dbReference type="NCBI Taxonomy" id="61235"/>
    <lineage>
        <taxon>Eukaryota</taxon>
        <taxon>Fungi</taxon>
        <taxon>Dikarya</taxon>
        <taxon>Ascomycota</taxon>
        <taxon>Pezizomycotina</taxon>
        <taxon>Sordariomycetes</taxon>
        <taxon>Hypocreomycetidae</taxon>
        <taxon>Hypocreales</taxon>
        <taxon>Nectriaceae</taxon>
        <taxon>Fusarium</taxon>
        <taxon>Fusarium incarnatum-equiseti species complex</taxon>
    </lineage>
</organism>
<dbReference type="AlphaFoldDB" id="A0A8J2IS19"/>
<dbReference type="InterPro" id="IPR050491">
    <property type="entry name" value="AmpC-like"/>
</dbReference>
<sequence>MVGFANVAATIQIPFMGFRSAATSYSPCLEQLHDRMNQALPTIQDILEIGGTAGMSIGVMAQGRLILDHHFGFANVEAHQAANSSTRYPLGSLTKAFVAVTVASLVKDGLLKWDEPITSYVPELSFKSDPSLAGRLTLVDLLSHRTGLARLDPLWLGANGEVNLPKESIIDMCNNLFPVQPLRSTWLYNNWMYGLAGKIVERVTKESLGTVLASRVLDRLELKNTSLVNSSIPPGSTAHPYLVLDDKSLARSPDLGMTDDDLMSSAGGIRSTTWDMLAWGNALLSPFRRAGPLDYIDPVLYGHSFMNQSFGSDEAYGLGFAKVTLPAQFGKIGFNPSLVEGGMPILSPGLARQVFYHNGAITGYNNCFMLIPELDTVIIVLSNSISQSDVADWTAQILLQAAIKAQSPVDVRQLAAQAATKWRAQHKTISDTLEDARTPNTEEPNHENLIGKYWHSTRALYLEVFEDGKTLNFNINGKLTQSHILSHYNYDSYIFLPSANDRVRRGLFHYGVQAWLLHFERNSDGSFNRLVWNLDPKAPKGEVFTRDQ</sequence>
<dbReference type="PANTHER" id="PTHR46825">
    <property type="entry name" value="D-ALANYL-D-ALANINE-CARBOXYPEPTIDASE/ENDOPEPTIDASE AMPH"/>
    <property type="match status" value="1"/>
</dbReference>
<accession>A0A8J2IS19</accession>
<dbReference type="InterPro" id="IPR001466">
    <property type="entry name" value="Beta-lactam-related"/>
</dbReference>
<dbReference type="PANTHER" id="PTHR46825:SF14">
    <property type="entry name" value="BETA-LACTAMASE-RELATED DOMAIN-CONTAINING PROTEIN"/>
    <property type="match status" value="1"/>
</dbReference>
<evidence type="ECO:0000256" key="1">
    <source>
        <dbReference type="ARBA" id="ARBA00038215"/>
    </source>
</evidence>
<evidence type="ECO:0000313" key="4">
    <source>
        <dbReference type="Proteomes" id="UP000693738"/>
    </source>
</evidence>
<proteinExistence type="inferred from homology"/>
<dbReference type="Pfam" id="PF00144">
    <property type="entry name" value="Beta-lactamase"/>
    <property type="match status" value="1"/>
</dbReference>
<gene>
    <name evidence="3" type="ORF">FEQUK3_LOCUS860</name>
</gene>
<dbReference type="Proteomes" id="UP000693738">
    <property type="component" value="Unassembled WGS sequence"/>
</dbReference>
<comment type="similarity">
    <text evidence="1">Belongs to the peptidase S12 family.</text>
</comment>
<evidence type="ECO:0000259" key="2">
    <source>
        <dbReference type="Pfam" id="PF00144"/>
    </source>
</evidence>
<feature type="domain" description="Beta-lactamase-related" evidence="2">
    <location>
        <begin position="43"/>
        <end position="398"/>
    </location>
</feature>
<name>A0A8J2IS19_FUSEQ</name>
<protein>
    <recommendedName>
        <fullName evidence="2">Beta-lactamase-related domain-containing protein</fullName>
    </recommendedName>
</protein>